<reference evidence="6 7" key="1">
    <citation type="submission" date="2019-07" db="EMBL/GenBank/DDBJ databases">
        <title>Microlunatus dokdonensis sp. nov. isolated from the rhizospheric soil of the wild plant Elymus tsukushiensis.</title>
        <authorList>
            <person name="Ghim S.-Y."/>
            <person name="Hwang Y.-J."/>
            <person name="Son J.-S."/>
            <person name="Shin J.-H."/>
        </authorList>
    </citation>
    <scope>NUCLEOTIDE SEQUENCE [LARGE SCALE GENOMIC DNA]</scope>
    <source>
        <strain evidence="6 7">KUDC0627</strain>
    </source>
</reference>
<dbReference type="InterPro" id="IPR050707">
    <property type="entry name" value="HTH_MetabolicPath_Reg"/>
</dbReference>
<dbReference type="SUPFAM" id="SSF46785">
    <property type="entry name" value="Winged helix' DNA-binding domain"/>
    <property type="match status" value="1"/>
</dbReference>
<dbReference type="AlphaFoldDB" id="A0A516PVL4"/>
<dbReference type="InterPro" id="IPR011991">
    <property type="entry name" value="ArsR-like_HTH"/>
</dbReference>
<keyword evidence="2" id="KW-0238">DNA-binding</keyword>
<dbReference type="Gene3D" id="3.30.450.40">
    <property type="match status" value="1"/>
</dbReference>
<dbReference type="InterPro" id="IPR036388">
    <property type="entry name" value="WH-like_DNA-bd_sf"/>
</dbReference>
<dbReference type="GO" id="GO:0045892">
    <property type="term" value="P:negative regulation of DNA-templated transcription"/>
    <property type="evidence" value="ECO:0007669"/>
    <property type="project" value="TreeGrafter"/>
</dbReference>
<dbReference type="InterPro" id="IPR014757">
    <property type="entry name" value="Tscrpt_reg_IclR_C"/>
</dbReference>
<accession>A0A516PVL4</accession>
<gene>
    <name evidence="6" type="ORF">FOE78_04245</name>
</gene>
<feature type="domain" description="HTH iclR-type" evidence="4">
    <location>
        <begin position="19"/>
        <end position="81"/>
    </location>
</feature>
<evidence type="ECO:0000313" key="7">
    <source>
        <dbReference type="Proteomes" id="UP000319263"/>
    </source>
</evidence>
<keyword evidence="1" id="KW-0805">Transcription regulation</keyword>
<dbReference type="GO" id="GO:0003700">
    <property type="term" value="F:DNA-binding transcription factor activity"/>
    <property type="evidence" value="ECO:0007669"/>
    <property type="project" value="TreeGrafter"/>
</dbReference>
<dbReference type="OrthoDB" id="8479143at2"/>
<dbReference type="Gene3D" id="1.10.10.10">
    <property type="entry name" value="Winged helix-like DNA-binding domain superfamily/Winged helix DNA-binding domain"/>
    <property type="match status" value="1"/>
</dbReference>
<keyword evidence="3" id="KW-0804">Transcription</keyword>
<dbReference type="Pfam" id="PF01614">
    <property type="entry name" value="IclR_C"/>
    <property type="match status" value="1"/>
</dbReference>
<dbReference type="Pfam" id="PF09339">
    <property type="entry name" value="HTH_IclR"/>
    <property type="match status" value="1"/>
</dbReference>
<evidence type="ECO:0000259" key="4">
    <source>
        <dbReference type="PROSITE" id="PS51077"/>
    </source>
</evidence>
<evidence type="ECO:0000256" key="1">
    <source>
        <dbReference type="ARBA" id="ARBA00023015"/>
    </source>
</evidence>
<proteinExistence type="predicted"/>
<dbReference type="InterPro" id="IPR029016">
    <property type="entry name" value="GAF-like_dom_sf"/>
</dbReference>
<dbReference type="SMART" id="SM00346">
    <property type="entry name" value="HTH_ICLR"/>
    <property type="match status" value="1"/>
</dbReference>
<dbReference type="PANTHER" id="PTHR30136:SF24">
    <property type="entry name" value="HTH-TYPE TRANSCRIPTIONAL REPRESSOR ALLR"/>
    <property type="match status" value="1"/>
</dbReference>
<keyword evidence="7" id="KW-1185">Reference proteome</keyword>
<feature type="domain" description="IclR-ED" evidence="5">
    <location>
        <begin position="82"/>
        <end position="261"/>
    </location>
</feature>
<organism evidence="6 7">
    <name type="scientific">Microlunatus elymi</name>
    <dbReference type="NCBI Taxonomy" id="2596828"/>
    <lineage>
        <taxon>Bacteria</taxon>
        <taxon>Bacillati</taxon>
        <taxon>Actinomycetota</taxon>
        <taxon>Actinomycetes</taxon>
        <taxon>Propionibacteriales</taxon>
        <taxon>Propionibacteriaceae</taxon>
        <taxon>Microlunatus</taxon>
    </lineage>
</organism>
<dbReference type="InterPro" id="IPR005471">
    <property type="entry name" value="Tscrpt_reg_IclR_N"/>
</dbReference>
<dbReference type="PROSITE" id="PS51078">
    <property type="entry name" value="ICLR_ED"/>
    <property type="match status" value="1"/>
</dbReference>
<dbReference type="PANTHER" id="PTHR30136">
    <property type="entry name" value="HELIX-TURN-HELIX TRANSCRIPTIONAL REGULATOR, ICLR FAMILY"/>
    <property type="match status" value="1"/>
</dbReference>
<dbReference type="PROSITE" id="PS51077">
    <property type="entry name" value="HTH_ICLR"/>
    <property type="match status" value="1"/>
</dbReference>
<sequence>MSDRKLPDEATDGSASKQTSSLKRGLAALELVAQAGERGVTVTEVAAQLGLDKSSGSRILATLREAGYVRQDLDRRYLSTPQLAKLAHRRPGVQDVAALARDRLELLHAIHDEAIHLAVVNGGEMLFLDYLQTTKAVRTEIPMVPRPIHEVAVGIAVLAAVDHDERAQLMRESMAVEDVRLSRSERVELSAQIERAQELGWATIEHGDDITRVAVALVDADARPIGAICMSGPSYRIDPVLDSIAADTIAAAADISALLPR</sequence>
<dbReference type="Proteomes" id="UP000319263">
    <property type="component" value="Chromosome"/>
</dbReference>
<evidence type="ECO:0000313" key="6">
    <source>
        <dbReference type="EMBL" id="QDP95226.1"/>
    </source>
</evidence>
<dbReference type="RefSeq" id="WP_143985207.1">
    <property type="nucleotide sequence ID" value="NZ_CP041692.1"/>
</dbReference>
<dbReference type="GO" id="GO:0003677">
    <property type="term" value="F:DNA binding"/>
    <property type="evidence" value="ECO:0007669"/>
    <property type="project" value="UniProtKB-KW"/>
</dbReference>
<dbReference type="KEGG" id="mik:FOE78_04245"/>
<evidence type="ECO:0000256" key="3">
    <source>
        <dbReference type="ARBA" id="ARBA00023163"/>
    </source>
</evidence>
<dbReference type="EMBL" id="CP041692">
    <property type="protein sequence ID" value="QDP95226.1"/>
    <property type="molecule type" value="Genomic_DNA"/>
</dbReference>
<dbReference type="InterPro" id="IPR036390">
    <property type="entry name" value="WH_DNA-bd_sf"/>
</dbReference>
<dbReference type="CDD" id="cd00090">
    <property type="entry name" value="HTH_ARSR"/>
    <property type="match status" value="1"/>
</dbReference>
<name>A0A516PVL4_9ACTN</name>
<evidence type="ECO:0000256" key="2">
    <source>
        <dbReference type="ARBA" id="ARBA00023125"/>
    </source>
</evidence>
<protein>
    <submittedName>
        <fullName evidence="6">Helix-turn-helix domain-containing protein</fullName>
    </submittedName>
</protein>
<dbReference type="SUPFAM" id="SSF55781">
    <property type="entry name" value="GAF domain-like"/>
    <property type="match status" value="1"/>
</dbReference>
<evidence type="ECO:0000259" key="5">
    <source>
        <dbReference type="PROSITE" id="PS51078"/>
    </source>
</evidence>